<dbReference type="EMBL" id="ML977343">
    <property type="protein sequence ID" value="KAF2109168.1"/>
    <property type="molecule type" value="Genomic_DNA"/>
</dbReference>
<dbReference type="GO" id="GO:0000160">
    <property type="term" value="P:phosphorelay signal transduction system"/>
    <property type="evidence" value="ECO:0007669"/>
    <property type="project" value="InterPro"/>
</dbReference>
<feature type="compositionally biased region" description="Basic and acidic residues" evidence="1">
    <location>
        <begin position="56"/>
        <end position="70"/>
    </location>
</feature>
<protein>
    <submittedName>
        <fullName evidence="2">Uncharacterized protein</fullName>
    </submittedName>
</protein>
<dbReference type="Gene3D" id="1.20.120.160">
    <property type="entry name" value="HPT domain"/>
    <property type="match status" value="1"/>
</dbReference>
<keyword evidence="3" id="KW-1185">Reference proteome</keyword>
<dbReference type="InterPro" id="IPR036641">
    <property type="entry name" value="HPT_dom_sf"/>
</dbReference>
<dbReference type="Proteomes" id="UP000799770">
    <property type="component" value="Unassembled WGS sequence"/>
</dbReference>
<accession>A0A6A5YSW9</accession>
<sequence>MLSKQEESDTPVSGPLIPRAAFDESEHIRYYRRLLVLQRLRKRSWHNAISQRDPILEHEPYEGPKRRSEEQPQETSYHNMETLESLYGHKGVTHLDLCSFDQLREMDEDDDIELEFSRSLYLDSIKQQEYGFRRLTSYLAESNFAKAQGYAHFLKSLCYTVGVRKAGKTMEQIQFTDLESFSTVEDTKARFEERANYSRRTSHS</sequence>
<proteinExistence type="predicted"/>
<name>A0A6A5YSW9_9PLEO</name>
<evidence type="ECO:0000313" key="3">
    <source>
        <dbReference type="Proteomes" id="UP000799770"/>
    </source>
</evidence>
<organism evidence="2 3">
    <name type="scientific">Lophiotrema nucula</name>
    <dbReference type="NCBI Taxonomy" id="690887"/>
    <lineage>
        <taxon>Eukaryota</taxon>
        <taxon>Fungi</taxon>
        <taxon>Dikarya</taxon>
        <taxon>Ascomycota</taxon>
        <taxon>Pezizomycotina</taxon>
        <taxon>Dothideomycetes</taxon>
        <taxon>Pleosporomycetidae</taxon>
        <taxon>Pleosporales</taxon>
        <taxon>Lophiotremataceae</taxon>
        <taxon>Lophiotrema</taxon>
    </lineage>
</organism>
<feature type="region of interest" description="Disordered" evidence="1">
    <location>
        <begin position="56"/>
        <end position="76"/>
    </location>
</feature>
<evidence type="ECO:0000313" key="2">
    <source>
        <dbReference type="EMBL" id="KAF2109168.1"/>
    </source>
</evidence>
<dbReference type="AlphaFoldDB" id="A0A6A5YSW9"/>
<gene>
    <name evidence="2" type="ORF">BDV96DRAFT_652027</name>
</gene>
<dbReference type="SUPFAM" id="SSF47226">
    <property type="entry name" value="Histidine-containing phosphotransfer domain, HPT domain"/>
    <property type="match status" value="1"/>
</dbReference>
<reference evidence="2" key="1">
    <citation type="journal article" date="2020" name="Stud. Mycol.">
        <title>101 Dothideomycetes genomes: a test case for predicting lifestyles and emergence of pathogens.</title>
        <authorList>
            <person name="Haridas S."/>
            <person name="Albert R."/>
            <person name="Binder M."/>
            <person name="Bloem J."/>
            <person name="Labutti K."/>
            <person name="Salamov A."/>
            <person name="Andreopoulos B."/>
            <person name="Baker S."/>
            <person name="Barry K."/>
            <person name="Bills G."/>
            <person name="Bluhm B."/>
            <person name="Cannon C."/>
            <person name="Castanera R."/>
            <person name="Culley D."/>
            <person name="Daum C."/>
            <person name="Ezra D."/>
            <person name="Gonzalez J."/>
            <person name="Henrissat B."/>
            <person name="Kuo A."/>
            <person name="Liang C."/>
            <person name="Lipzen A."/>
            <person name="Lutzoni F."/>
            <person name="Magnuson J."/>
            <person name="Mondo S."/>
            <person name="Nolan M."/>
            <person name="Ohm R."/>
            <person name="Pangilinan J."/>
            <person name="Park H.-J."/>
            <person name="Ramirez L."/>
            <person name="Alfaro M."/>
            <person name="Sun H."/>
            <person name="Tritt A."/>
            <person name="Yoshinaga Y."/>
            <person name="Zwiers L.-H."/>
            <person name="Turgeon B."/>
            <person name="Goodwin S."/>
            <person name="Spatafora J."/>
            <person name="Crous P."/>
            <person name="Grigoriev I."/>
        </authorList>
    </citation>
    <scope>NUCLEOTIDE SEQUENCE</scope>
    <source>
        <strain evidence="2">CBS 627.86</strain>
    </source>
</reference>
<evidence type="ECO:0000256" key="1">
    <source>
        <dbReference type="SAM" id="MobiDB-lite"/>
    </source>
</evidence>